<name>A0A9P4J8C9_9PEZI</name>
<dbReference type="Gene3D" id="2.60.120.920">
    <property type="match status" value="1"/>
</dbReference>
<dbReference type="InterPro" id="IPR043136">
    <property type="entry name" value="B30.2/SPRY_sf"/>
</dbReference>
<evidence type="ECO:0000256" key="3">
    <source>
        <dbReference type="ARBA" id="ARBA00022989"/>
    </source>
</evidence>
<dbReference type="Proteomes" id="UP000799439">
    <property type="component" value="Unassembled WGS sequence"/>
</dbReference>
<dbReference type="InterPro" id="IPR035780">
    <property type="entry name" value="SPRY_Ssh4-like"/>
</dbReference>
<evidence type="ECO:0008006" key="8">
    <source>
        <dbReference type="Google" id="ProtNLM"/>
    </source>
</evidence>
<sequence length="313" mass="34050">MGKPEKPSDVGAAAQPFASNNPFRRLVGRLGHSQDDNDDTQSGSSSRPSKHEDYAPPPGPPPSHGSNKETYAPPPGPPPSYHPPPGPPPSHSDDKKYAPPAGPPPSHEPEPPPYENWFSIPDNSTLPPPPTHNPSTNHQPYTIYYELKILSLDLSSTHDAEVSSAVALGFAAPPYPSFRLPGWERASMAVHSDDGRRYINDNCGGRDFTSAFSAGEVVGVGMTFTPSLAGTRVECFLTREGRKVGSWDLHEERDAGDQVGDPRGLGGERDICAAIGFWGATEFEFRARRDEWLFRPVVNWDEMGMDFGRLDGL</sequence>
<accession>A0A9P4J8C9</accession>
<organism evidence="6 7">
    <name type="scientific">Myriangium duriaei CBS 260.36</name>
    <dbReference type="NCBI Taxonomy" id="1168546"/>
    <lineage>
        <taxon>Eukaryota</taxon>
        <taxon>Fungi</taxon>
        <taxon>Dikarya</taxon>
        <taxon>Ascomycota</taxon>
        <taxon>Pezizomycotina</taxon>
        <taxon>Dothideomycetes</taxon>
        <taxon>Dothideomycetidae</taxon>
        <taxon>Myriangiales</taxon>
        <taxon>Myriangiaceae</taxon>
        <taxon>Myriangium</taxon>
    </lineage>
</organism>
<dbReference type="AlphaFoldDB" id="A0A9P4J8C9"/>
<comment type="caution">
    <text evidence="6">The sequence shown here is derived from an EMBL/GenBank/DDBJ whole genome shotgun (WGS) entry which is preliminary data.</text>
</comment>
<proteinExistence type="predicted"/>
<evidence type="ECO:0000256" key="2">
    <source>
        <dbReference type="ARBA" id="ARBA00022692"/>
    </source>
</evidence>
<evidence type="ECO:0000313" key="7">
    <source>
        <dbReference type="Proteomes" id="UP000799439"/>
    </source>
</evidence>
<dbReference type="EMBL" id="ML996083">
    <property type="protein sequence ID" value="KAF2155312.1"/>
    <property type="molecule type" value="Genomic_DNA"/>
</dbReference>
<gene>
    <name evidence="6" type="ORF">K461DRAFT_266596</name>
</gene>
<keyword evidence="4" id="KW-0472">Membrane</keyword>
<dbReference type="OrthoDB" id="25503at2759"/>
<feature type="compositionally biased region" description="Pro residues" evidence="5">
    <location>
        <begin position="100"/>
        <end position="114"/>
    </location>
</feature>
<keyword evidence="2" id="KW-0812">Transmembrane</keyword>
<protein>
    <recommendedName>
        <fullName evidence="8">SPRY domain-containing protein</fullName>
    </recommendedName>
</protein>
<comment type="subcellular location">
    <subcellularLocation>
        <location evidence="1">Membrane</location>
    </subcellularLocation>
</comment>
<dbReference type="GO" id="GO:0016020">
    <property type="term" value="C:membrane"/>
    <property type="evidence" value="ECO:0007669"/>
    <property type="project" value="UniProtKB-SubCell"/>
</dbReference>
<evidence type="ECO:0000256" key="5">
    <source>
        <dbReference type="SAM" id="MobiDB-lite"/>
    </source>
</evidence>
<evidence type="ECO:0000313" key="6">
    <source>
        <dbReference type="EMBL" id="KAF2155312.1"/>
    </source>
</evidence>
<feature type="region of interest" description="Disordered" evidence="5">
    <location>
        <begin position="1"/>
        <end position="137"/>
    </location>
</feature>
<dbReference type="CDD" id="cd12910">
    <property type="entry name" value="SPRY_SSH4_like"/>
    <property type="match status" value="1"/>
</dbReference>
<evidence type="ECO:0000256" key="4">
    <source>
        <dbReference type="ARBA" id="ARBA00023136"/>
    </source>
</evidence>
<feature type="compositionally biased region" description="Pro residues" evidence="5">
    <location>
        <begin position="72"/>
        <end position="90"/>
    </location>
</feature>
<evidence type="ECO:0000256" key="1">
    <source>
        <dbReference type="ARBA" id="ARBA00004370"/>
    </source>
</evidence>
<reference evidence="6" key="1">
    <citation type="journal article" date="2020" name="Stud. Mycol.">
        <title>101 Dothideomycetes genomes: a test case for predicting lifestyles and emergence of pathogens.</title>
        <authorList>
            <person name="Haridas S."/>
            <person name="Albert R."/>
            <person name="Binder M."/>
            <person name="Bloem J."/>
            <person name="Labutti K."/>
            <person name="Salamov A."/>
            <person name="Andreopoulos B."/>
            <person name="Baker S."/>
            <person name="Barry K."/>
            <person name="Bills G."/>
            <person name="Bluhm B."/>
            <person name="Cannon C."/>
            <person name="Castanera R."/>
            <person name="Culley D."/>
            <person name="Daum C."/>
            <person name="Ezra D."/>
            <person name="Gonzalez J."/>
            <person name="Henrissat B."/>
            <person name="Kuo A."/>
            <person name="Liang C."/>
            <person name="Lipzen A."/>
            <person name="Lutzoni F."/>
            <person name="Magnuson J."/>
            <person name="Mondo S."/>
            <person name="Nolan M."/>
            <person name="Ohm R."/>
            <person name="Pangilinan J."/>
            <person name="Park H.-J."/>
            <person name="Ramirez L."/>
            <person name="Alfaro M."/>
            <person name="Sun H."/>
            <person name="Tritt A."/>
            <person name="Yoshinaga Y."/>
            <person name="Zwiers L.-H."/>
            <person name="Turgeon B."/>
            <person name="Goodwin S."/>
            <person name="Spatafora J."/>
            <person name="Crous P."/>
            <person name="Grigoriev I."/>
        </authorList>
    </citation>
    <scope>NUCLEOTIDE SEQUENCE</scope>
    <source>
        <strain evidence="6">CBS 260.36</strain>
    </source>
</reference>
<dbReference type="PRINTS" id="PR01217">
    <property type="entry name" value="PRICHEXTENSN"/>
</dbReference>
<keyword evidence="7" id="KW-1185">Reference proteome</keyword>
<keyword evidence="3" id="KW-1133">Transmembrane helix</keyword>